<proteinExistence type="predicted"/>
<name>A0AAW9QTW0_9CHRO</name>
<dbReference type="AlphaFoldDB" id="A0AAW9QTW0"/>
<keyword evidence="2" id="KW-1185">Reference proteome</keyword>
<dbReference type="EMBL" id="JBAFSM010000010">
    <property type="protein sequence ID" value="MEG3436776.1"/>
    <property type="molecule type" value="Genomic_DNA"/>
</dbReference>
<dbReference type="Gene3D" id="1.20.1440.30">
    <property type="entry name" value="Biosynthetic Protein domain"/>
    <property type="match status" value="1"/>
</dbReference>
<sequence>MTNTTTIENRDAIRQIARPFSGTPEDLDPLIDAIDNARFVLIGEASHGTHEFYDLRAEITKRLIREKGFIAVAVEADWPDAYRVNRYARGLDGDMTPEEALRGFDRFPTWMWRNTDVVNFIGWLREYNDGLPAGRTKAGFYGLDLYSLYTSIAEVLRYLDRVDPEAAARARDRYSCLEDFREDSQKYGFAASFGLTESCEDAVVNQLLDLQRRVSEYTLRDGSTAEEDFFYAEGNARLVQDAERYYRSMFQERVSSWNLRDRHMAETLELLVEHLERRGNGAKVVVWAHNSHLGDARATDRSGVEEWNVGQLVREKYGTDAFLIGFSTFTGTVTAAVNWDDPPRLQRVRPALPDSYEALFHETGLPRFWLNLRDANRDAPGLRERRLERAIGVIYRPETERFSHYFYACLPDQFDAMIHIDDTRGVEPLDRMLPHESIEPPETFPSAL</sequence>
<dbReference type="InterPro" id="IPR014622">
    <property type="entry name" value="UCP036794_erythomycin"/>
</dbReference>
<dbReference type="RefSeq" id="WP_332864243.1">
    <property type="nucleotide sequence ID" value="NZ_JBAFSM010000010.1"/>
</dbReference>
<dbReference type="InterPro" id="IPR052036">
    <property type="entry name" value="Hydrolase/PRTase-associated"/>
</dbReference>
<dbReference type="GO" id="GO:0046677">
    <property type="term" value="P:response to antibiotic"/>
    <property type="evidence" value="ECO:0007669"/>
    <property type="project" value="InterPro"/>
</dbReference>
<dbReference type="CDD" id="cd14728">
    <property type="entry name" value="Ere-like"/>
    <property type="match status" value="1"/>
</dbReference>
<dbReference type="PIRSF" id="PIRSF036794">
    <property type="entry name" value="UCP_erythr_ester"/>
    <property type="match status" value="1"/>
</dbReference>
<dbReference type="Proteomes" id="UP001328733">
    <property type="component" value="Unassembled WGS sequence"/>
</dbReference>
<organism evidence="1 2">
    <name type="scientific">Pannus brasiliensis CCIBt3594</name>
    <dbReference type="NCBI Taxonomy" id="1427578"/>
    <lineage>
        <taxon>Bacteria</taxon>
        <taxon>Bacillati</taxon>
        <taxon>Cyanobacteriota</taxon>
        <taxon>Cyanophyceae</taxon>
        <taxon>Oscillatoriophycideae</taxon>
        <taxon>Chroococcales</taxon>
        <taxon>Microcystaceae</taxon>
        <taxon>Pannus</taxon>
    </lineage>
</organism>
<evidence type="ECO:0000313" key="2">
    <source>
        <dbReference type="Proteomes" id="UP001328733"/>
    </source>
</evidence>
<dbReference type="SUPFAM" id="SSF159501">
    <property type="entry name" value="EreA/ChaN-like"/>
    <property type="match status" value="1"/>
</dbReference>
<dbReference type="Gene3D" id="3.40.1660.10">
    <property type="entry name" value="EreA-like (biosynthetic domain)"/>
    <property type="match status" value="1"/>
</dbReference>
<dbReference type="InterPro" id="IPR007815">
    <property type="entry name" value="Emycin_Estase"/>
</dbReference>
<dbReference type="Pfam" id="PF05139">
    <property type="entry name" value="Erythro_esteras"/>
    <property type="match status" value="1"/>
</dbReference>
<comment type="caution">
    <text evidence="1">The sequence shown here is derived from an EMBL/GenBank/DDBJ whole genome shotgun (WGS) entry which is preliminary data.</text>
</comment>
<evidence type="ECO:0000313" key="1">
    <source>
        <dbReference type="EMBL" id="MEG3436776.1"/>
    </source>
</evidence>
<dbReference type="PANTHER" id="PTHR31299:SF0">
    <property type="entry name" value="ESTERASE, PUTATIVE (AFU_ORTHOLOGUE AFUA_1G05850)-RELATED"/>
    <property type="match status" value="1"/>
</dbReference>
<protein>
    <submittedName>
        <fullName evidence="1">Erythromycin esterase family protein</fullName>
    </submittedName>
</protein>
<dbReference type="PANTHER" id="PTHR31299">
    <property type="entry name" value="ESTERASE, PUTATIVE (AFU_ORTHOLOGUE AFUA_1G05850)-RELATED"/>
    <property type="match status" value="1"/>
</dbReference>
<gene>
    <name evidence="1" type="ORF">V0288_06555</name>
</gene>
<reference evidence="1 2" key="1">
    <citation type="submission" date="2024-01" db="EMBL/GenBank/DDBJ databases">
        <title>Genomic insights into the taxonomy and metabolism of the cyanobacterium Pannus brasiliensis CCIBt3594.</title>
        <authorList>
            <person name="Machado M."/>
            <person name="Botero N.B."/>
            <person name="Andreote A.P.D."/>
            <person name="Feitosa A.M.T."/>
            <person name="Popin R."/>
            <person name="Sivonen K."/>
            <person name="Fiore M.F."/>
        </authorList>
    </citation>
    <scope>NUCLEOTIDE SEQUENCE [LARGE SCALE GENOMIC DNA]</scope>
    <source>
        <strain evidence="1 2">CCIBt3594</strain>
    </source>
</reference>
<accession>A0AAW9QTW0</accession>
<dbReference type="Gene3D" id="3.30.1870.10">
    <property type="entry name" value="EreA-like, domain 2"/>
    <property type="match status" value="1"/>
</dbReference>